<dbReference type="Pfam" id="PF04023">
    <property type="entry name" value="FeoA"/>
    <property type="match status" value="1"/>
</dbReference>
<feature type="domain" description="Ferrous iron transporter FeoA-like" evidence="2">
    <location>
        <begin position="1"/>
        <end position="73"/>
    </location>
</feature>
<name>A0A1S7LF84_MAGMO</name>
<dbReference type="SUPFAM" id="SSF50037">
    <property type="entry name" value="C-terminal domain of transcriptional repressors"/>
    <property type="match status" value="1"/>
</dbReference>
<dbReference type="InterPro" id="IPR052713">
    <property type="entry name" value="FeoA"/>
</dbReference>
<evidence type="ECO:0000313" key="3">
    <source>
        <dbReference type="EMBL" id="CRH04709.1"/>
    </source>
</evidence>
<dbReference type="InterPro" id="IPR038157">
    <property type="entry name" value="FeoA_core_dom"/>
</dbReference>
<dbReference type="Gene3D" id="2.30.30.90">
    <property type="match status" value="1"/>
</dbReference>
<dbReference type="PANTHER" id="PTHR42954:SF2">
    <property type="entry name" value="FE(2+) TRANSPORT PROTEIN A"/>
    <property type="match status" value="1"/>
</dbReference>
<sequence length="75" mass="8576">MTLADLKKGEKMRVASLKCSDEERNRFISMGLTKGKEITLRNQAPFGDPRIYTVMGYELTLRNKEAQKIMIEPIA</sequence>
<reference evidence="3" key="1">
    <citation type="submission" date="2015-04" db="EMBL/GenBank/DDBJ databases">
        <authorList>
            <person name="Syromyatnikov M.Y."/>
            <person name="Popov V.N."/>
        </authorList>
    </citation>
    <scope>NUCLEOTIDE SEQUENCE</scope>
    <source>
        <strain evidence="3">MO-1</strain>
    </source>
</reference>
<dbReference type="EMBL" id="LO017727">
    <property type="protein sequence ID" value="CRH04709.1"/>
    <property type="molecule type" value="Genomic_DNA"/>
</dbReference>
<dbReference type="SMART" id="SM00899">
    <property type="entry name" value="FeoA"/>
    <property type="match status" value="1"/>
</dbReference>
<keyword evidence="1" id="KW-0408">Iron</keyword>
<evidence type="ECO:0000259" key="2">
    <source>
        <dbReference type="SMART" id="SM00899"/>
    </source>
</evidence>
<dbReference type="AlphaFoldDB" id="A0A1S7LF84"/>
<dbReference type="GO" id="GO:0046914">
    <property type="term" value="F:transition metal ion binding"/>
    <property type="evidence" value="ECO:0007669"/>
    <property type="project" value="InterPro"/>
</dbReference>
<gene>
    <name evidence="3" type="primary">feoA</name>
    <name evidence="3" type="ORF">MAGMO_0503</name>
</gene>
<evidence type="ECO:0000256" key="1">
    <source>
        <dbReference type="ARBA" id="ARBA00023004"/>
    </source>
</evidence>
<proteinExistence type="predicted"/>
<accession>A0A1S7LF84</accession>
<protein>
    <submittedName>
        <fullName evidence="3">Ferrous iron transporter, FeoA subunit</fullName>
    </submittedName>
</protein>
<organism evidence="3">
    <name type="scientific">Magnetococcus massalia (strain MO-1)</name>
    <dbReference type="NCBI Taxonomy" id="451514"/>
    <lineage>
        <taxon>Bacteria</taxon>
        <taxon>Pseudomonadati</taxon>
        <taxon>Pseudomonadota</taxon>
        <taxon>Magnetococcia</taxon>
        <taxon>Magnetococcales</taxon>
        <taxon>Magnetococcaceae</taxon>
        <taxon>Magnetococcus</taxon>
    </lineage>
</organism>
<dbReference type="PANTHER" id="PTHR42954">
    <property type="entry name" value="FE(2+) TRANSPORT PROTEIN A"/>
    <property type="match status" value="1"/>
</dbReference>
<dbReference type="InterPro" id="IPR007167">
    <property type="entry name" value="Fe-transptr_FeoA-like"/>
</dbReference>
<dbReference type="InterPro" id="IPR008988">
    <property type="entry name" value="Transcriptional_repressor_C"/>
</dbReference>